<evidence type="ECO:0000313" key="5">
    <source>
        <dbReference type="Proteomes" id="UP001151516"/>
    </source>
</evidence>
<evidence type="ECO:0000256" key="2">
    <source>
        <dbReference type="ARBA" id="ARBA00023315"/>
    </source>
</evidence>
<accession>A0A9W8GHX9</accession>
<evidence type="ECO:0000259" key="3">
    <source>
        <dbReference type="SMART" id="SM00563"/>
    </source>
</evidence>
<keyword evidence="5" id="KW-1185">Reference proteome</keyword>
<dbReference type="SUPFAM" id="SSF69593">
    <property type="entry name" value="Glycerol-3-phosphate (1)-acyltransferase"/>
    <property type="match status" value="1"/>
</dbReference>
<dbReference type="PANTHER" id="PTHR10434">
    <property type="entry name" value="1-ACYL-SN-GLYCEROL-3-PHOSPHATE ACYLTRANSFERASE"/>
    <property type="match status" value="1"/>
</dbReference>
<dbReference type="GO" id="GO:0003841">
    <property type="term" value="F:1-acylglycerol-3-phosphate O-acyltransferase activity"/>
    <property type="evidence" value="ECO:0007669"/>
    <property type="project" value="UniProtKB-EC"/>
</dbReference>
<dbReference type="CDD" id="cd07989">
    <property type="entry name" value="LPLAT_AGPAT-like"/>
    <property type="match status" value="1"/>
</dbReference>
<dbReference type="EC" id="2.3.1.51" evidence="4"/>
<dbReference type="Pfam" id="PF01553">
    <property type="entry name" value="Acyltransferase"/>
    <property type="match status" value="1"/>
</dbReference>
<protein>
    <submittedName>
        <fullName evidence="4">1-acylglycerol-3-phosphate O-acyltransferase</fullName>
        <ecNumber evidence="4">2.3.1.51</ecNumber>
    </submittedName>
</protein>
<dbReference type="SMART" id="SM00563">
    <property type="entry name" value="PlsC"/>
    <property type="match status" value="1"/>
</dbReference>
<dbReference type="EMBL" id="JANBTX010000117">
    <property type="protein sequence ID" value="KAJ2686225.1"/>
    <property type="molecule type" value="Genomic_DNA"/>
</dbReference>
<comment type="caution">
    <text evidence="4">The sequence shown here is derived from an EMBL/GenBank/DDBJ whole genome shotgun (WGS) entry which is preliminary data.</text>
</comment>
<dbReference type="PANTHER" id="PTHR10434:SF11">
    <property type="entry name" value="1-ACYL-SN-GLYCEROL-3-PHOSPHATE ACYLTRANSFERASE"/>
    <property type="match status" value="1"/>
</dbReference>
<gene>
    <name evidence="4" type="primary">SLC1_1</name>
    <name evidence="4" type="ORF">IWW39_003783</name>
</gene>
<dbReference type="GO" id="GO:0006654">
    <property type="term" value="P:phosphatidic acid biosynthetic process"/>
    <property type="evidence" value="ECO:0007669"/>
    <property type="project" value="TreeGrafter"/>
</dbReference>
<sequence>MNTVYRALGRLLFYAQLALFVQCILLASAVGILASPLLHALHRKPMANWVCAHAMRILARYVLGITVEVDGSQHLLRAKETPCVLVANHQSLLDTVWLAWVLPRNAVVVANMFVSRIPVLGWFMRLGGNLFVKQGDKQSIKALFVDSLQYLERERTSIVMFPEGKRNPSETGALLEFKKGAFYLAYCTHAPIIPVAVQCTYPLYSWADCRFRRGCVIRIRVLPPISTESTTEEDIPALIANTRSDIQTACMSLSLPEARTKLF</sequence>
<keyword evidence="2 4" id="KW-0012">Acyltransferase</keyword>
<dbReference type="Proteomes" id="UP001151516">
    <property type="component" value="Unassembled WGS sequence"/>
</dbReference>
<name>A0A9W8GHX9_9FUNG</name>
<organism evidence="4 5">
    <name type="scientific">Coemansia spiralis</name>
    <dbReference type="NCBI Taxonomy" id="417178"/>
    <lineage>
        <taxon>Eukaryota</taxon>
        <taxon>Fungi</taxon>
        <taxon>Fungi incertae sedis</taxon>
        <taxon>Zoopagomycota</taxon>
        <taxon>Kickxellomycotina</taxon>
        <taxon>Kickxellomycetes</taxon>
        <taxon>Kickxellales</taxon>
        <taxon>Kickxellaceae</taxon>
        <taxon>Coemansia</taxon>
    </lineage>
</organism>
<dbReference type="AlphaFoldDB" id="A0A9W8GHX9"/>
<proteinExistence type="predicted"/>
<dbReference type="GO" id="GO:0005783">
    <property type="term" value="C:endoplasmic reticulum"/>
    <property type="evidence" value="ECO:0007669"/>
    <property type="project" value="TreeGrafter"/>
</dbReference>
<evidence type="ECO:0000256" key="1">
    <source>
        <dbReference type="ARBA" id="ARBA00022679"/>
    </source>
</evidence>
<keyword evidence="1 4" id="KW-0808">Transferase</keyword>
<dbReference type="OrthoDB" id="202234at2759"/>
<dbReference type="InterPro" id="IPR002123">
    <property type="entry name" value="Plipid/glycerol_acylTrfase"/>
</dbReference>
<feature type="domain" description="Phospholipid/glycerol acyltransferase" evidence="3">
    <location>
        <begin position="83"/>
        <end position="200"/>
    </location>
</feature>
<evidence type="ECO:0000313" key="4">
    <source>
        <dbReference type="EMBL" id="KAJ2686225.1"/>
    </source>
</evidence>
<reference evidence="4" key="1">
    <citation type="submission" date="2022-07" db="EMBL/GenBank/DDBJ databases">
        <title>Phylogenomic reconstructions and comparative analyses of Kickxellomycotina fungi.</title>
        <authorList>
            <person name="Reynolds N.K."/>
            <person name="Stajich J.E."/>
            <person name="Barry K."/>
            <person name="Grigoriev I.V."/>
            <person name="Crous P."/>
            <person name="Smith M.E."/>
        </authorList>
    </citation>
    <scope>NUCLEOTIDE SEQUENCE</scope>
    <source>
        <strain evidence="4">CBS 109367</strain>
    </source>
</reference>